<keyword evidence="2" id="KW-0378">Hydrolase</keyword>
<name>A0A1M7FC76_9FIRM</name>
<dbReference type="InterPro" id="IPR052762">
    <property type="entry name" value="PCW_deacetylase/CE"/>
</dbReference>
<dbReference type="Gene3D" id="2.60.120.260">
    <property type="entry name" value="Galactose-binding domain-like"/>
    <property type="match status" value="1"/>
</dbReference>
<dbReference type="GO" id="GO:0016787">
    <property type="term" value="F:hydrolase activity"/>
    <property type="evidence" value="ECO:0007669"/>
    <property type="project" value="UniProtKB-KW"/>
</dbReference>
<dbReference type="Proteomes" id="UP000184038">
    <property type="component" value="Unassembled WGS sequence"/>
</dbReference>
<accession>A0A1M7FC76</accession>
<sequence length="354" mass="40641">MEMPGEVILPNAKEMQYCGRIDLTNELEPVFVYACSFVTFTFTGTTIRVIISNMHCYYDNYIGYIIDGKQGKVKLSQGQDKECLLLKDNLEDKEHEIILFKRMDACHYFTLFGFIIDEGAVVNSAPSFPTRRIEVYGDSVSAGELSEAIDYIGKPDPKHNGEYSNSWYSYAWMTARKLEAQIHDIAQGGISLLDGTGWFGAPHYYGMEHTWDKLRYYSELGPKTPWDFTKYVPHVVVVAIGQNDNNPVDYMKENYQGEKASQWRIRYAEWIKNIRKTYPNALIILSTTILNHHSNWDRAIDEVCEGLGDEKIVHFLYKKNGQGTPGHIRILEAEEMADELSEFIQSFGDEIWNG</sequence>
<dbReference type="PANTHER" id="PTHR37834:SF2">
    <property type="entry name" value="ESTERASE, SGNH HYDROLASE-TYPE"/>
    <property type="match status" value="1"/>
</dbReference>
<dbReference type="Gene3D" id="3.40.50.1110">
    <property type="entry name" value="SGNH hydrolase"/>
    <property type="match status" value="1"/>
</dbReference>
<proteinExistence type="predicted"/>
<dbReference type="SUPFAM" id="SSF52266">
    <property type="entry name" value="SGNH hydrolase"/>
    <property type="match status" value="1"/>
</dbReference>
<organism evidence="2 3">
    <name type="scientific">Anaerosporobacter mobilis DSM 15930</name>
    <dbReference type="NCBI Taxonomy" id="1120996"/>
    <lineage>
        <taxon>Bacteria</taxon>
        <taxon>Bacillati</taxon>
        <taxon>Bacillota</taxon>
        <taxon>Clostridia</taxon>
        <taxon>Lachnospirales</taxon>
        <taxon>Lachnospiraceae</taxon>
        <taxon>Anaerosporobacter</taxon>
    </lineage>
</organism>
<dbReference type="RefSeq" id="WP_242952465.1">
    <property type="nucleotide sequence ID" value="NZ_FRCP01000005.1"/>
</dbReference>
<dbReference type="EMBL" id="FRCP01000005">
    <property type="protein sequence ID" value="SHM01661.1"/>
    <property type="molecule type" value="Genomic_DNA"/>
</dbReference>
<dbReference type="PANTHER" id="PTHR37834">
    <property type="entry name" value="GDSL-LIKE LIPASE/ACYLHYDROLASE DOMAIN PROTEIN (AFU_ORTHOLOGUE AFUA_2G00620)"/>
    <property type="match status" value="1"/>
</dbReference>
<dbReference type="InterPro" id="IPR036514">
    <property type="entry name" value="SGNH_hydro_sf"/>
</dbReference>
<dbReference type="AlphaFoldDB" id="A0A1M7FC76"/>
<gene>
    <name evidence="2" type="ORF">SAMN02746066_00549</name>
</gene>
<evidence type="ECO:0000313" key="2">
    <source>
        <dbReference type="EMBL" id="SHM01661.1"/>
    </source>
</evidence>
<reference evidence="2 3" key="1">
    <citation type="submission" date="2016-11" db="EMBL/GenBank/DDBJ databases">
        <authorList>
            <person name="Jaros S."/>
            <person name="Januszkiewicz K."/>
            <person name="Wedrychowicz H."/>
        </authorList>
    </citation>
    <scope>NUCLEOTIDE SEQUENCE [LARGE SCALE GENOMIC DNA]</scope>
    <source>
        <strain evidence="2 3">DSM 15930</strain>
    </source>
</reference>
<dbReference type="Pfam" id="PF17996">
    <property type="entry name" value="CE2_N"/>
    <property type="match status" value="1"/>
</dbReference>
<feature type="domain" description="Carbohydrate esterase 2 N-terminal" evidence="1">
    <location>
        <begin position="17"/>
        <end position="126"/>
    </location>
</feature>
<keyword evidence="3" id="KW-1185">Reference proteome</keyword>
<protein>
    <submittedName>
        <fullName evidence="2">GDSL-like Lipase/Acylhydrolase</fullName>
    </submittedName>
</protein>
<dbReference type="STRING" id="1120996.SAMN02746066_00549"/>
<evidence type="ECO:0000259" key="1">
    <source>
        <dbReference type="Pfam" id="PF17996"/>
    </source>
</evidence>
<dbReference type="InterPro" id="IPR040794">
    <property type="entry name" value="CE2_N"/>
</dbReference>
<evidence type="ECO:0000313" key="3">
    <source>
        <dbReference type="Proteomes" id="UP000184038"/>
    </source>
</evidence>